<dbReference type="EMBL" id="CP003360">
    <property type="protein sequence ID" value="AFM27608.1"/>
    <property type="molecule type" value="Genomic_DNA"/>
</dbReference>
<sequence>MDKMALLKRLSDERYEYFATQGLSPLKCRQLVVEKLDAWKDLPMEELQRILDNEEFGS</sequence>
<dbReference type="STRING" id="706587.Desti_4996"/>
<evidence type="ECO:0000313" key="2">
    <source>
        <dbReference type="Proteomes" id="UP000006055"/>
    </source>
</evidence>
<reference evidence="2" key="1">
    <citation type="submission" date="2012-06" db="EMBL/GenBank/DDBJ databases">
        <title>Complete sequence of chromosome of Desulfomonile tiedjei DSM 6799.</title>
        <authorList>
            <person name="Lucas S."/>
            <person name="Copeland A."/>
            <person name="Lapidus A."/>
            <person name="Glavina del Rio T."/>
            <person name="Dalin E."/>
            <person name="Tice H."/>
            <person name="Bruce D."/>
            <person name="Goodwin L."/>
            <person name="Pitluck S."/>
            <person name="Peters L."/>
            <person name="Ovchinnikova G."/>
            <person name="Zeytun A."/>
            <person name="Lu M."/>
            <person name="Kyrpides N."/>
            <person name="Mavromatis K."/>
            <person name="Ivanova N."/>
            <person name="Brettin T."/>
            <person name="Detter J.C."/>
            <person name="Han C."/>
            <person name="Larimer F."/>
            <person name="Land M."/>
            <person name="Hauser L."/>
            <person name="Markowitz V."/>
            <person name="Cheng J.-F."/>
            <person name="Hugenholtz P."/>
            <person name="Woyke T."/>
            <person name="Wu D."/>
            <person name="Spring S."/>
            <person name="Schroeder M."/>
            <person name="Brambilla E."/>
            <person name="Klenk H.-P."/>
            <person name="Eisen J.A."/>
        </authorList>
    </citation>
    <scope>NUCLEOTIDE SEQUENCE [LARGE SCALE GENOMIC DNA]</scope>
    <source>
        <strain evidence="2">ATCC 49306 / DSM 6799 / DCB-1</strain>
    </source>
</reference>
<keyword evidence="2" id="KW-1185">Reference proteome</keyword>
<dbReference type="AlphaFoldDB" id="I4CDG7"/>
<dbReference type="RefSeq" id="WP_014812713.1">
    <property type="nucleotide sequence ID" value="NC_018025.1"/>
</dbReference>
<dbReference type="KEGG" id="dti:Desti_4996"/>
<proteinExistence type="predicted"/>
<name>I4CDG7_DESTA</name>
<accession>I4CDG7</accession>
<dbReference type="Proteomes" id="UP000006055">
    <property type="component" value="Chromosome"/>
</dbReference>
<evidence type="ECO:0000313" key="1">
    <source>
        <dbReference type="EMBL" id="AFM27608.1"/>
    </source>
</evidence>
<organism evidence="1 2">
    <name type="scientific">Desulfomonile tiedjei (strain ATCC 49306 / DSM 6799 / DCB-1)</name>
    <dbReference type="NCBI Taxonomy" id="706587"/>
    <lineage>
        <taxon>Bacteria</taxon>
        <taxon>Pseudomonadati</taxon>
        <taxon>Thermodesulfobacteriota</taxon>
        <taxon>Desulfomonilia</taxon>
        <taxon>Desulfomonilales</taxon>
        <taxon>Desulfomonilaceae</taxon>
        <taxon>Desulfomonile</taxon>
    </lineage>
</organism>
<dbReference type="HOGENOM" id="CLU_2972079_0_0_7"/>
<gene>
    <name evidence="1" type="ordered locus">Desti_4996</name>
</gene>
<protein>
    <submittedName>
        <fullName evidence="1">Uncharacterized protein</fullName>
    </submittedName>
</protein>